<dbReference type="InterPro" id="IPR020846">
    <property type="entry name" value="MFS_dom"/>
</dbReference>
<comment type="caution">
    <text evidence="6">The sequence shown here is derived from an EMBL/GenBank/DDBJ whole genome shotgun (WGS) entry which is preliminary data.</text>
</comment>
<accession>A0ABW3FF97</accession>
<gene>
    <name evidence="6" type="ORF">ACFQ14_04235</name>
</gene>
<feature type="transmembrane region" description="Helical" evidence="4">
    <location>
        <begin position="21"/>
        <end position="50"/>
    </location>
</feature>
<dbReference type="InterPro" id="IPR036259">
    <property type="entry name" value="MFS_trans_sf"/>
</dbReference>
<feature type="transmembrane region" description="Helical" evidence="4">
    <location>
        <begin position="351"/>
        <end position="369"/>
    </location>
</feature>
<keyword evidence="3 4" id="KW-0472">Membrane</keyword>
<feature type="transmembrane region" description="Helical" evidence="4">
    <location>
        <begin position="381"/>
        <end position="402"/>
    </location>
</feature>
<keyword evidence="1 4" id="KW-0812">Transmembrane</keyword>
<feature type="transmembrane region" description="Helical" evidence="4">
    <location>
        <begin position="181"/>
        <end position="201"/>
    </location>
</feature>
<dbReference type="Gene3D" id="1.20.1250.20">
    <property type="entry name" value="MFS general substrate transporter like domains"/>
    <property type="match status" value="1"/>
</dbReference>
<dbReference type="PANTHER" id="PTHR23534:SF1">
    <property type="entry name" value="MAJOR FACILITATOR SUPERFAMILY PROTEIN"/>
    <property type="match status" value="1"/>
</dbReference>
<feature type="transmembrane region" description="Helical" evidence="4">
    <location>
        <begin position="228"/>
        <end position="255"/>
    </location>
</feature>
<feature type="transmembrane region" description="Helical" evidence="4">
    <location>
        <begin position="111"/>
        <end position="135"/>
    </location>
</feature>
<keyword evidence="7" id="KW-1185">Reference proteome</keyword>
<dbReference type="PROSITE" id="PS50850">
    <property type="entry name" value="MFS"/>
    <property type="match status" value="1"/>
</dbReference>
<sequence length="408" mass="42872">MTADAISQPGADPNASAKRNALLLAAAQAFGGSAAPIAIAFGGLAGIYLLGEDKSLATAPVTGYNIGVALSALPAAMLMAGIGRRKGFIAGMGVGMIGTLLASWSILQGNFWLFCFSLALMGCGGAFTQQFRFAAADQGTAEFKPKAISWVLAGGVFAAVIGPQTAIYFREFFAPVEFAGAYFAAAFLLFIAIIILSQLRFDKPLSRAERKAADSGRPLSEIMAQPRFIVAVICAVGAYALMSFVMTGAPLAMVACGFSADTATNGIMLHVIAMFGPSFFTGNLIARYGKERIVAIGMAILAVCAVVALMGITLANFWIALVLLGLGWNFGFIGATAMLTDTYRPEEKAKAQGANDFILFSTVAFASLMSGKTLNAYGWEAINWIVFPVVTLCLLSLLWLHLRTPRSA</sequence>
<feature type="transmembrane region" description="Helical" evidence="4">
    <location>
        <begin position="267"/>
        <end position="286"/>
    </location>
</feature>
<evidence type="ECO:0000259" key="5">
    <source>
        <dbReference type="PROSITE" id="PS50850"/>
    </source>
</evidence>
<evidence type="ECO:0000256" key="4">
    <source>
        <dbReference type="SAM" id="Phobius"/>
    </source>
</evidence>
<feature type="transmembrane region" description="Helical" evidence="4">
    <location>
        <begin position="147"/>
        <end position="169"/>
    </location>
</feature>
<dbReference type="PANTHER" id="PTHR23534">
    <property type="entry name" value="MFS PERMEASE"/>
    <property type="match status" value="1"/>
</dbReference>
<dbReference type="Proteomes" id="UP001597101">
    <property type="component" value="Unassembled WGS sequence"/>
</dbReference>
<feature type="transmembrane region" description="Helical" evidence="4">
    <location>
        <begin position="87"/>
        <end position="105"/>
    </location>
</feature>
<reference evidence="7" key="1">
    <citation type="journal article" date="2019" name="Int. J. Syst. Evol. Microbiol.">
        <title>The Global Catalogue of Microorganisms (GCM) 10K type strain sequencing project: providing services to taxonomists for standard genome sequencing and annotation.</title>
        <authorList>
            <consortium name="The Broad Institute Genomics Platform"/>
            <consortium name="The Broad Institute Genome Sequencing Center for Infectious Disease"/>
            <person name="Wu L."/>
            <person name="Ma J."/>
        </authorList>
    </citation>
    <scope>NUCLEOTIDE SEQUENCE [LARGE SCALE GENOMIC DNA]</scope>
    <source>
        <strain evidence="7">CCUG 60023</strain>
    </source>
</reference>
<proteinExistence type="predicted"/>
<name>A0ABW3FF97_9HYPH</name>
<dbReference type="SUPFAM" id="SSF103473">
    <property type="entry name" value="MFS general substrate transporter"/>
    <property type="match status" value="1"/>
</dbReference>
<organism evidence="6 7">
    <name type="scientific">Pseudahrensia aquimaris</name>
    <dbReference type="NCBI Taxonomy" id="744461"/>
    <lineage>
        <taxon>Bacteria</taxon>
        <taxon>Pseudomonadati</taxon>
        <taxon>Pseudomonadota</taxon>
        <taxon>Alphaproteobacteria</taxon>
        <taxon>Hyphomicrobiales</taxon>
        <taxon>Ahrensiaceae</taxon>
        <taxon>Pseudahrensia</taxon>
    </lineage>
</organism>
<dbReference type="RefSeq" id="WP_377211456.1">
    <property type="nucleotide sequence ID" value="NZ_JBHTJV010000003.1"/>
</dbReference>
<protein>
    <submittedName>
        <fullName evidence="6">MFS transporter</fullName>
    </submittedName>
</protein>
<evidence type="ECO:0000313" key="6">
    <source>
        <dbReference type="EMBL" id="MFD0915605.1"/>
    </source>
</evidence>
<feature type="transmembrane region" description="Helical" evidence="4">
    <location>
        <begin position="62"/>
        <end position="80"/>
    </location>
</feature>
<keyword evidence="2 4" id="KW-1133">Transmembrane helix</keyword>
<dbReference type="Pfam" id="PF07690">
    <property type="entry name" value="MFS_1"/>
    <property type="match status" value="1"/>
</dbReference>
<evidence type="ECO:0000313" key="7">
    <source>
        <dbReference type="Proteomes" id="UP001597101"/>
    </source>
</evidence>
<feature type="transmembrane region" description="Helical" evidence="4">
    <location>
        <begin position="318"/>
        <end position="339"/>
    </location>
</feature>
<evidence type="ECO:0000256" key="3">
    <source>
        <dbReference type="ARBA" id="ARBA00023136"/>
    </source>
</evidence>
<evidence type="ECO:0000256" key="2">
    <source>
        <dbReference type="ARBA" id="ARBA00022989"/>
    </source>
</evidence>
<dbReference type="EMBL" id="JBHTJV010000003">
    <property type="protein sequence ID" value="MFD0915605.1"/>
    <property type="molecule type" value="Genomic_DNA"/>
</dbReference>
<feature type="transmembrane region" description="Helical" evidence="4">
    <location>
        <begin position="293"/>
        <end position="312"/>
    </location>
</feature>
<dbReference type="InterPro" id="IPR011701">
    <property type="entry name" value="MFS"/>
</dbReference>
<feature type="domain" description="Major facilitator superfamily (MFS) profile" evidence="5">
    <location>
        <begin position="227"/>
        <end position="408"/>
    </location>
</feature>
<evidence type="ECO:0000256" key="1">
    <source>
        <dbReference type="ARBA" id="ARBA00022692"/>
    </source>
</evidence>